<accession>B6HG43</accession>
<dbReference type="Proteomes" id="UP000000724">
    <property type="component" value="Contig Pc00c20"/>
</dbReference>
<dbReference type="GO" id="GO:0006513">
    <property type="term" value="P:protein monoubiquitination"/>
    <property type="evidence" value="ECO:0007669"/>
    <property type="project" value="TreeGrafter"/>
</dbReference>
<organism evidence="2 3">
    <name type="scientific">Penicillium rubens (strain ATCC 28089 / DSM 1075 / NRRL 1951 / Wisconsin 54-1255)</name>
    <name type="common">Penicillium chrysogenum</name>
    <dbReference type="NCBI Taxonomy" id="500485"/>
    <lineage>
        <taxon>Eukaryota</taxon>
        <taxon>Fungi</taxon>
        <taxon>Dikarya</taxon>
        <taxon>Ascomycota</taxon>
        <taxon>Pezizomycotina</taxon>
        <taxon>Eurotiomycetes</taxon>
        <taxon>Eurotiomycetidae</taxon>
        <taxon>Eurotiales</taxon>
        <taxon>Aspergillaceae</taxon>
        <taxon>Penicillium</taxon>
        <taxon>Penicillium chrysogenum species complex</taxon>
    </lineage>
</organism>
<dbReference type="VEuPathDB" id="FungiDB:PCH_Pc20g06220"/>
<dbReference type="HOGENOM" id="CLU_029122_1_0_1"/>
<dbReference type="PANTHER" id="PTHR31531">
    <property type="entry name" value="E3 UBIQUITIN-PROTEIN LIGASE E3D FAMILY MEMBER"/>
    <property type="match status" value="1"/>
</dbReference>
<dbReference type="eggNOG" id="KOG4784">
    <property type="taxonomic scope" value="Eukaryota"/>
</dbReference>
<dbReference type="STRING" id="500485.B6HG43"/>
<protein>
    <submittedName>
        <fullName evidence="2">Pc20g06220 protein</fullName>
    </submittedName>
</protein>
<dbReference type="GO" id="GO:0030332">
    <property type="term" value="F:cyclin binding"/>
    <property type="evidence" value="ECO:0007669"/>
    <property type="project" value="TreeGrafter"/>
</dbReference>
<dbReference type="EMBL" id="AM920435">
    <property type="protein sequence ID" value="CAP85951.1"/>
    <property type="molecule type" value="Genomic_DNA"/>
</dbReference>
<evidence type="ECO:0000313" key="2">
    <source>
        <dbReference type="EMBL" id="CAP85951.1"/>
    </source>
</evidence>
<gene>
    <name evidence="2" type="ORF">Pc20g06220</name>
    <name evidence="2" type="ORF">PCH_Pc20g06220</name>
</gene>
<proteinExistence type="predicted"/>
<evidence type="ECO:0000256" key="1">
    <source>
        <dbReference type="SAM" id="MobiDB-lite"/>
    </source>
</evidence>
<dbReference type="GO" id="GO:0051865">
    <property type="term" value="P:protein autoubiquitination"/>
    <property type="evidence" value="ECO:0007669"/>
    <property type="project" value="TreeGrafter"/>
</dbReference>
<dbReference type="GO" id="GO:0031624">
    <property type="term" value="F:ubiquitin conjugating enzyme binding"/>
    <property type="evidence" value="ECO:0007669"/>
    <property type="project" value="TreeGrafter"/>
</dbReference>
<dbReference type="GO" id="GO:0005634">
    <property type="term" value="C:nucleus"/>
    <property type="evidence" value="ECO:0007669"/>
    <property type="project" value="TreeGrafter"/>
</dbReference>
<dbReference type="GO" id="GO:0061630">
    <property type="term" value="F:ubiquitin protein ligase activity"/>
    <property type="evidence" value="ECO:0007669"/>
    <property type="project" value="TreeGrafter"/>
</dbReference>
<evidence type="ECO:0000313" key="3">
    <source>
        <dbReference type="Proteomes" id="UP000000724"/>
    </source>
</evidence>
<reference evidence="2 3" key="1">
    <citation type="journal article" date="2008" name="Nat. Biotechnol.">
        <title>Genome sequencing and analysis of the filamentous fungus Penicillium chrysogenum.</title>
        <authorList>
            <person name="van den Berg M.A."/>
            <person name="Albang R."/>
            <person name="Albermann K."/>
            <person name="Badger J.H."/>
            <person name="Daran J.-M."/>
            <person name="Driessen A.J.M."/>
            <person name="Garcia-Estrada C."/>
            <person name="Fedorova N.D."/>
            <person name="Harris D.M."/>
            <person name="Heijne W.H.M."/>
            <person name="Joardar V.S."/>
            <person name="Kiel J.A.K.W."/>
            <person name="Kovalchuk A."/>
            <person name="Martin J.F."/>
            <person name="Nierman W.C."/>
            <person name="Nijland J.G."/>
            <person name="Pronk J.T."/>
            <person name="Roubos J.A."/>
            <person name="van der Klei I.J."/>
            <person name="van Peij N.N.M.E."/>
            <person name="Veenhuis M."/>
            <person name="von Doehren H."/>
            <person name="Wagner C."/>
            <person name="Wortman J.R."/>
            <person name="Bovenberg R.A.L."/>
        </authorList>
    </citation>
    <scope>NUCLEOTIDE SEQUENCE [LARGE SCALE GENOMIC DNA]</scope>
    <source>
        <strain evidence="3">ATCC 28089 / DSM 1075 / NRRL 1951 / Wisconsin 54-1255</strain>
    </source>
</reference>
<feature type="compositionally biased region" description="Basic and acidic residues" evidence="1">
    <location>
        <begin position="189"/>
        <end position="210"/>
    </location>
</feature>
<feature type="region of interest" description="Disordered" evidence="1">
    <location>
        <begin position="189"/>
        <end position="212"/>
    </location>
</feature>
<dbReference type="GO" id="GO:0000151">
    <property type="term" value="C:ubiquitin ligase complex"/>
    <property type="evidence" value="ECO:0007669"/>
    <property type="project" value="TreeGrafter"/>
</dbReference>
<dbReference type="OrthoDB" id="386949at2759"/>
<name>B6HG43_PENRW</name>
<dbReference type="AlphaFoldDB" id="B6HG43"/>
<sequence length="536" mass="59889">MQDADVPLYLHAEFLPNIRQITLYVSLPRTANFDGIRPDIQLSESRKAVTVSLSRPFQYVTETIKLPARVSEGSGRALKTTSGTASKSDPDGTGDPTYDFSFRMQVDPDEEALASRDELIDEYAPWTAEEMSTSTRIRCRQCEHAFLNSSLISESVDQGPGESRIPGWIWKDLPSGNWAEMMDFWHCHKPDPHEGHEKDEKASALEKEEQTAQTKGYGADSHVVAVSGTVFVDVATFLVAETDCTGLKKGEGGPLTGTGSRTRRVVILSPEMDFALCVCDTGLVGRDYKSYIILFSLRDVMWVISIYELKCNVFPFTSKYSIRRNSSNSRYNYNLLTSNAIQGNDEEQIHNIEASAQRTLDCTNCNAIIGMEDPVAKGWRLLKASVSLNTNAPRCETDVAKWEVHPTETIVAAQLLELIERESARRFVVHCGQKSGLVLWVFNPDMRYSNSSAGCAIMAQQAMKVFYQTSPDVDELLHPELGHPSPLSVEELELPSMIFEAMSQALTKSNEMLPLSARRFNEWKVGLLSRFRRGEA</sequence>
<keyword evidence="3" id="KW-1185">Reference proteome</keyword>
<dbReference type="GO" id="GO:0005829">
    <property type="term" value="C:cytosol"/>
    <property type="evidence" value="ECO:0007669"/>
    <property type="project" value="TreeGrafter"/>
</dbReference>
<dbReference type="OMA" id="QAMKVFY"/>
<dbReference type="BioCyc" id="PCHR:PC20G06220-MONOMER"/>
<dbReference type="GO" id="GO:0000209">
    <property type="term" value="P:protein polyubiquitination"/>
    <property type="evidence" value="ECO:0007669"/>
    <property type="project" value="TreeGrafter"/>
</dbReference>
<dbReference type="PANTHER" id="PTHR31531:SF2">
    <property type="entry name" value="E3 UBIQUITIN-PROTEIN LIGASE E3D"/>
    <property type="match status" value="1"/>
</dbReference>
<dbReference type="GO" id="GO:0043161">
    <property type="term" value="P:proteasome-mediated ubiquitin-dependent protein catabolic process"/>
    <property type="evidence" value="ECO:0007669"/>
    <property type="project" value="TreeGrafter"/>
</dbReference>
<feature type="region of interest" description="Disordered" evidence="1">
    <location>
        <begin position="72"/>
        <end position="96"/>
    </location>
</feature>
<dbReference type="InterPro" id="IPR019193">
    <property type="entry name" value="UBQ-conj_enz_E2-bd_prot"/>
</dbReference>
<dbReference type="Pfam" id="PF09814">
    <property type="entry name" value="HECT_2"/>
    <property type="match status" value="1"/>
</dbReference>